<dbReference type="Proteomes" id="UP000257109">
    <property type="component" value="Unassembled WGS sequence"/>
</dbReference>
<evidence type="ECO:0000313" key="2">
    <source>
        <dbReference type="EMBL" id="RDX75602.1"/>
    </source>
</evidence>
<feature type="non-terminal residue" evidence="2">
    <location>
        <position position="1"/>
    </location>
</feature>
<accession>A0A371FBF6</accession>
<sequence length="81" mass="9129">MGMKSFKVSTLFLLTIPACGRKLTISLALGEKCFHGSETIIETFLFLIPKVNNPTFLKGKEWITRGPEIRAIELIMHLVTH</sequence>
<feature type="non-terminal residue" evidence="2">
    <location>
        <position position="81"/>
    </location>
</feature>
<evidence type="ECO:0000313" key="3">
    <source>
        <dbReference type="Proteomes" id="UP000257109"/>
    </source>
</evidence>
<gene>
    <name evidence="2" type="ORF">CR513_44496</name>
</gene>
<protein>
    <submittedName>
        <fullName evidence="2">Uncharacterized protein</fullName>
    </submittedName>
</protein>
<evidence type="ECO:0000256" key="1">
    <source>
        <dbReference type="SAM" id="SignalP"/>
    </source>
</evidence>
<reference evidence="2" key="1">
    <citation type="submission" date="2018-05" db="EMBL/GenBank/DDBJ databases">
        <title>Draft genome of Mucuna pruriens seed.</title>
        <authorList>
            <person name="Nnadi N.E."/>
            <person name="Vos R."/>
            <person name="Hasami M.H."/>
            <person name="Devisetty U.K."/>
            <person name="Aguiy J.C."/>
        </authorList>
    </citation>
    <scope>NUCLEOTIDE SEQUENCE [LARGE SCALE GENOMIC DNA]</scope>
    <source>
        <strain evidence="2">JCA_2017</strain>
    </source>
</reference>
<keyword evidence="1" id="KW-0732">Signal</keyword>
<organism evidence="2 3">
    <name type="scientific">Mucuna pruriens</name>
    <name type="common">Velvet bean</name>
    <name type="synonym">Dolichos pruriens</name>
    <dbReference type="NCBI Taxonomy" id="157652"/>
    <lineage>
        <taxon>Eukaryota</taxon>
        <taxon>Viridiplantae</taxon>
        <taxon>Streptophyta</taxon>
        <taxon>Embryophyta</taxon>
        <taxon>Tracheophyta</taxon>
        <taxon>Spermatophyta</taxon>
        <taxon>Magnoliopsida</taxon>
        <taxon>eudicotyledons</taxon>
        <taxon>Gunneridae</taxon>
        <taxon>Pentapetalae</taxon>
        <taxon>rosids</taxon>
        <taxon>fabids</taxon>
        <taxon>Fabales</taxon>
        <taxon>Fabaceae</taxon>
        <taxon>Papilionoideae</taxon>
        <taxon>50 kb inversion clade</taxon>
        <taxon>NPAAA clade</taxon>
        <taxon>indigoferoid/millettioid clade</taxon>
        <taxon>Phaseoleae</taxon>
        <taxon>Mucuna</taxon>
    </lineage>
</organism>
<feature type="chain" id="PRO_5016596761" evidence="1">
    <location>
        <begin position="21"/>
        <end position="81"/>
    </location>
</feature>
<feature type="signal peptide" evidence="1">
    <location>
        <begin position="1"/>
        <end position="20"/>
    </location>
</feature>
<proteinExistence type="predicted"/>
<keyword evidence="3" id="KW-1185">Reference proteome</keyword>
<dbReference type="EMBL" id="QJKJ01009783">
    <property type="protein sequence ID" value="RDX75602.1"/>
    <property type="molecule type" value="Genomic_DNA"/>
</dbReference>
<dbReference type="AlphaFoldDB" id="A0A371FBF6"/>
<name>A0A371FBF6_MUCPR</name>
<comment type="caution">
    <text evidence="2">The sequence shown here is derived from an EMBL/GenBank/DDBJ whole genome shotgun (WGS) entry which is preliminary data.</text>
</comment>